<feature type="domain" description="Amidase" evidence="2">
    <location>
        <begin position="26"/>
        <end position="449"/>
    </location>
</feature>
<dbReference type="InterPro" id="IPR036928">
    <property type="entry name" value="AS_sf"/>
</dbReference>
<dbReference type="Proteomes" id="UP000658980">
    <property type="component" value="Unassembled WGS sequence"/>
</dbReference>
<accession>A0ABR8W9F5</accession>
<dbReference type="InterPro" id="IPR020556">
    <property type="entry name" value="Amidase_CS"/>
</dbReference>
<dbReference type="InterPro" id="IPR023631">
    <property type="entry name" value="Amidase_dom"/>
</dbReference>
<evidence type="ECO:0000313" key="3">
    <source>
        <dbReference type="EMBL" id="MBD8013436.1"/>
    </source>
</evidence>
<dbReference type="PANTHER" id="PTHR11895:SF7">
    <property type="entry name" value="GLUTAMYL-TRNA(GLN) AMIDOTRANSFERASE SUBUNIT A, MITOCHONDRIAL"/>
    <property type="match status" value="1"/>
</dbReference>
<name>A0ABR8W9F5_9BACL</name>
<organism evidence="3 4">
    <name type="scientific">Planococcus wigleyi</name>
    <dbReference type="NCBI Taxonomy" id="2762216"/>
    <lineage>
        <taxon>Bacteria</taxon>
        <taxon>Bacillati</taxon>
        <taxon>Bacillota</taxon>
        <taxon>Bacilli</taxon>
        <taxon>Bacillales</taxon>
        <taxon>Caryophanaceae</taxon>
        <taxon>Planococcus</taxon>
    </lineage>
</organism>
<sequence>MNEELAAQSIGELAPKLRDKHVSPVEVTEAVLANINAYDGEINAFIRVQKEQALESARQAEQEIQSGNYRGFLHGIPMALKDILYFKDEPATMGSKIHEEFVADFDATVVSKLKLSGATFHGKLNMHEYAWGATTTNPHYGACKNPWDLSKIPGGSSGGSGAAVAANMTIASLGTDTGGSIRIPASSCGIIGLKPTHGRISKYGCFPLSWSLDHIGPMTKTVFDAALLLEVLGGYDPKDPTSVDRPTQNYSGGLNEDVKGMVIGIEEGYFFKNVDNRVNEAVQYALQQLEKLGARIETVRIPSLAQAEFAELVTITTEASAIHHDNLVKQPEKFGDDVRFLLEVGELMSGVDYVQAQQIRRKLDLDFAAAFEKVDVLITPTLPFLSPPIGDSTVDINGQALSFLDEVIRFTGPGNLTGLPALSIPCGVRDGLPVGLQIMGPAFQEEKVLNVAYAIEKLELMKGHKPDLTAIKPI</sequence>
<dbReference type="SUPFAM" id="SSF75304">
    <property type="entry name" value="Amidase signature (AS) enzymes"/>
    <property type="match status" value="1"/>
</dbReference>
<keyword evidence="4" id="KW-1185">Reference proteome</keyword>
<dbReference type="RefSeq" id="WP_191713686.1">
    <property type="nucleotide sequence ID" value="NZ_JACSPU010000001.1"/>
</dbReference>
<proteinExistence type="inferred from homology"/>
<dbReference type="PROSITE" id="PS00571">
    <property type="entry name" value="AMIDASES"/>
    <property type="match status" value="1"/>
</dbReference>
<gene>
    <name evidence="3" type="ORF">H9630_01300</name>
</gene>
<comment type="caution">
    <text evidence="3">The sequence shown here is derived from an EMBL/GenBank/DDBJ whole genome shotgun (WGS) entry which is preliminary data.</text>
</comment>
<dbReference type="Pfam" id="PF01425">
    <property type="entry name" value="Amidase"/>
    <property type="match status" value="1"/>
</dbReference>
<evidence type="ECO:0000259" key="2">
    <source>
        <dbReference type="Pfam" id="PF01425"/>
    </source>
</evidence>
<evidence type="ECO:0000313" key="4">
    <source>
        <dbReference type="Proteomes" id="UP000658980"/>
    </source>
</evidence>
<protein>
    <submittedName>
        <fullName evidence="3">Asp-tRNA(Asn)/Glu-tRNA(Gln) amidotransferase GatCAB subunit A</fullName>
    </submittedName>
</protein>
<dbReference type="InterPro" id="IPR000120">
    <property type="entry name" value="Amidase"/>
</dbReference>
<reference evidence="3 4" key="1">
    <citation type="submission" date="2020-08" db="EMBL/GenBank/DDBJ databases">
        <title>A Genomic Blueprint of the Chicken Gut Microbiome.</title>
        <authorList>
            <person name="Gilroy R."/>
            <person name="Ravi A."/>
            <person name="Getino M."/>
            <person name="Pursley I."/>
            <person name="Horton D.L."/>
            <person name="Alikhan N.-F."/>
            <person name="Baker D."/>
            <person name="Gharbi K."/>
            <person name="Hall N."/>
            <person name="Watson M."/>
            <person name="Adriaenssens E.M."/>
            <person name="Foster-Nyarko E."/>
            <person name="Jarju S."/>
            <person name="Secka A."/>
            <person name="Antonio M."/>
            <person name="Oren A."/>
            <person name="Chaudhuri R."/>
            <person name="La Ragione R.M."/>
            <person name="Hildebrand F."/>
            <person name="Pallen M.J."/>
        </authorList>
    </citation>
    <scope>NUCLEOTIDE SEQUENCE [LARGE SCALE GENOMIC DNA]</scope>
    <source>
        <strain evidence="3 4">Sa1BUA13</strain>
    </source>
</reference>
<dbReference type="PANTHER" id="PTHR11895">
    <property type="entry name" value="TRANSAMIDASE"/>
    <property type="match status" value="1"/>
</dbReference>
<dbReference type="Gene3D" id="3.90.1300.10">
    <property type="entry name" value="Amidase signature (AS) domain"/>
    <property type="match status" value="1"/>
</dbReference>
<comment type="similarity">
    <text evidence="1">Belongs to the amidase family.</text>
</comment>
<dbReference type="EMBL" id="JACSPU010000001">
    <property type="protein sequence ID" value="MBD8013436.1"/>
    <property type="molecule type" value="Genomic_DNA"/>
</dbReference>
<evidence type="ECO:0000256" key="1">
    <source>
        <dbReference type="ARBA" id="ARBA00009199"/>
    </source>
</evidence>